<protein>
    <submittedName>
        <fullName evidence="3">Structural maintenance of chromosomes flexible hinge domain-containing protein 1</fullName>
    </submittedName>
</protein>
<evidence type="ECO:0000256" key="1">
    <source>
        <dbReference type="SAM" id="MobiDB-lite"/>
    </source>
</evidence>
<dbReference type="GO" id="GO:0006302">
    <property type="term" value="P:double-strand break repair"/>
    <property type="evidence" value="ECO:0007669"/>
    <property type="project" value="InterPro"/>
</dbReference>
<dbReference type="InterPro" id="IPR058615">
    <property type="entry name" value="Ig_SMCHD1_6th"/>
</dbReference>
<dbReference type="PANTHER" id="PTHR22640">
    <property type="entry name" value="STRUCTURAL MAINTENANCE OF CHROMOSOMES FLEXIBLE HINGE DOMAIN-CONTAINING PROTEIN 1"/>
    <property type="match status" value="1"/>
</dbReference>
<dbReference type="EMBL" id="JAOPHQ010006397">
    <property type="protein sequence ID" value="KAK0131680.1"/>
    <property type="molecule type" value="Genomic_DNA"/>
</dbReference>
<dbReference type="Proteomes" id="UP001174136">
    <property type="component" value="Unassembled WGS sequence"/>
</dbReference>
<dbReference type="AlphaFoldDB" id="A0AA47M114"/>
<feature type="region of interest" description="Disordered" evidence="1">
    <location>
        <begin position="166"/>
        <end position="187"/>
    </location>
</feature>
<gene>
    <name evidence="3" type="primary">Smchd1_3</name>
    <name evidence="3" type="ORF">N1851_033561</name>
</gene>
<dbReference type="Pfam" id="PF26198">
    <property type="entry name" value="Ig_SMCHD1_6th"/>
    <property type="match status" value="1"/>
</dbReference>
<sequence>MGELLPGDIHLQLLDQYGNVTQKMTPECVEHVKVKGEDLDSSSLSVSWQESSQDVVVTGVRFRSGRPGPRELTFNLRTFVEQVKVMVTAGPPTKLQLLSGPPQPLQVLNEQGIPSPFVIQLCDAWGNPSPDKRVVVALTPSSPDLKKTWPRCAKVGVSLQVKSSVKSQPVDQEGKASFTVQRVAGPK</sequence>
<reference evidence="3" key="1">
    <citation type="journal article" date="2023" name="Front. Mar. Sci.">
        <title>A new Merluccius polli reference genome to investigate the effects of global change in West African waters.</title>
        <authorList>
            <person name="Mateo J.L."/>
            <person name="Blanco-Fernandez C."/>
            <person name="Garcia-Vazquez E."/>
            <person name="Machado-Schiaffino G."/>
        </authorList>
    </citation>
    <scope>NUCLEOTIDE SEQUENCE</scope>
    <source>
        <strain evidence="3">C29</strain>
        <tissue evidence="3">Fin</tissue>
    </source>
</reference>
<name>A0AA47M114_MERPO</name>
<accession>A0AA47M114</accession>
<evidence type="ECO:0000313" key="4">
    <source>
        <dbReference type="Proteomes" id="UP001174136"/>
    </source>
</evidence>
<dbReference type="InterPro" id="IPR038892">
    <property type="entry name" value="SMCHD1"/>
</dbReference>
<evidence type="ECO:0000313" key="3">
    <source>
        <dbReference type="EMBL" id="KAK0131680.1"/>
    </source>
</evidence>
<comment type="caution">
    <text evidence="3">The sequence shown here is derived from an EMBL/GenBank/DDBJ whole genome shotgun (WGS) entry which is preliminary data.</text>
</comment>
<evidence type="ECO:0000259" key="2">
    <source>
        <dbReference type="Pfam" id="PF26198"/>
    </source>
</evidence>
<proteinExistence type="predicted"/>
<keyword evidence="4" id="KW-1185">Reference proteome</keyword>
<organism evidence="3 4">
    <name type="scientific">Merluccius polli</name>
    <name type="common">Benguela hake</name>
    <name type="synonym">Merluccius cadenati</name>
    <dbReference type="NCBI Taxonomy" id="89951"/>
    <lineage>
        <taxon>Eukaryota</taxon>
        <taxon>Metazoa</taxon>
        <taxon>Chordata</taxon>
        <taxon>Craniata</taxon>
        <taxon>Vertebrata</taxon>
        <taxon>Euteleostomi</taxon>
        <taxon>Actinopterygii</taxon>
        <taxon>Neopterygii</taxon>
        <taxon>Teleostei</taxon>
        <taxon>Neoteleostei</taxon>
        <taxon>Acanthomorphata</taxon>
        <taxon>Zeiogadaria</taxon>
        <taxon>Gadariae</taxon>
        <taxon>Gadiformes</taxon>
        <taxon>Gadoidei</taxon>
        <taxon>Merlucciidae</taxon>
        <taxon>Merluccius</taxon>
    </lineage>
</organism>
<dbReference type="PANTHER" id="PTHR22640:SF2">
    <property type="entry name" value="STRUCTURAL MAINTENANCE OF CHROMOSOMES FLEXIBLE HINGE DOMAIN-CONTAINING PROTEIN 1"/>
    <property type="match status" value="1"/>
</dbReference>
<feature type="domain" description="SMCHD1 Ig-like" evidence="2">
    <location>
        <begin position="90"/>
        <end position="187"/>
    </location>
</feature>